<dbReference type="CDD" id="cd02440">
    <property type="entry name" value="AdoMet_MTases"/>
    <property type="match status" value="1"/>
</dbReference>
<reference evidence="2 3" key="1">
    <citation type="journal article" date="2016" name="Nat. Commun.">
        <title>Thousands of microbial genomes shed light on interconnected biogeochemical processes in an aquifer system.</title>
        <authorList>
            <person name="Anantharaman K."/>
            <person name="Brown C.T."/>
            <person name="Hug L.A."/>
            <person name="Sharon I."/>
            <person name="Castelle C.J."/>
            <person name="Probst A.J."/>
            <person name="Thomas B.C."/>
            <person name="Singh A."/>
            <person name="Wilkins M.J."/>
            <person name="Karaoz U."/>
            <person name="Brodie E.L."/>
            <person name="Williams K.H."/>
            <person name="Hubbard S.S."/>
            <person name="Banfield J.F."/>
        </authorList>
    </citation>
    <scope>NUCLEOTIDE SEQUENCE [LARGE SCALE GENOMIC DNA]</scope>
</reference>
<dbReference type="AlphaFoldDB" id="A0A1F5NKC7"/>
<organism evidence="2 3">
    <name type="scientific">Candidatus Doudnabacteria bacterium RIFCSPHIGHO2_01_FULL_46_14</name>
    <dbReference type="NCBI Taxonomy" id="1817824"/>
    <lineage>
        <taxon>Bacteria</taxon>
        <taxon>Candidatus Doudnaibacteriota</taxon>
    </lineage>
</organism>
<dbReference type="STRING" id="1817824.A2751_03280"/>
<comment type="caution">
    <text evidence="2">The sequence shown here is derived from an EMBL/GenBank/DDBJ whole genome shotgun (WGS) entry which is preliminary data.</text>
</comment>
<accession>A0A1F5NKC7</accession>
<dbReference type="Gene3D" id="3.40.50.150">
    <property type="entry name" value="Vaccinia Virus protein VP39"/>
    <property type="match status" value="1"/>
</dbReference>
<dbReference type="GO" id="GO:0008757">
    <property type="term" value="F:S-adenosylmethionine-dependent methyltransferase activity"/>
    <property type="evidence" value="ECO:0007669"/>
    <property type="project" value="InterPro"/>
</dbReference>
<name>A0A1F5NKC7_9BACT</name>
<gene>
    <name evidence="2" type="ORF">A2751_03280</name>
</gene>
<feature type="domain" description="Methyltransferase type 11" evidence="1">
    <location>
        <begin position="64"/>
        <end position="113"/>
    </location>
</feature>
<dbReference type="Pfam" id="PF08241">
    <property type="entry name" value="Methyltransf_11"/>
    <property type="match status" value="1"/>
</dbReference>
<dbReference type="InterPro" id="IPR013216">
    <property type="entry name" value="Methyltransf_11"/>
</dbReference>
<evidence type="ECO:0000313" key="3">
    <source>
        <dbReference type="Proteomes" id="UP000176864"/>
    </source>
</evidence>
<dbReference type="SUPFAM" id="SSF53335">
    <property type="entry name" value="S-adenosyl-L-methionine-dependent methyltransferases"/>
    <property type="match status" value="1"/>
</dbReference>
<sequence>MQKLKKIIGRHFYRGGIFHPTSNYSRGLERYRDVAGRKIVNVGSGGYDPVPGAINVDPYRMGPNTLKAFGENLPFADASVDVVFNGGLLEHVKEPQKIVDEAWRVLKPGGELYMEIPFLQPYHEAPGDYQRWTISGVRHLCRNFQELEIGIANGPGSAIAWILVEYAQMWPKSKLFKQIMKNLAKIAVSPLKYLDRFLLRRPEALNAAMGIYFLGRKP</sequence>
<evidence type="ECO:0000313" key="2">
    <source>
        <dbReference type="EMBL" id="OGE78156.1"/>
    </source>
</evidence>
<evidence type="ECO:0000259" key="1">
    <source>
        <dbReference type="Pfam" id="PF08241"/>
    </source>
</evidence>
<dbReference type="Proteomes" id="UP000176864">
    <property type="component" value="Unassembled WGS sequence"/>
</dbReference>
<dbReference type="InterPro" id="IPR029063">
    <property type="entry name" value="SAM-dependent_MTases_sf"/>
</dbReference>
<dbReference type="EMBL" id="MFEK01000014">
    <property type="protein sequence ID" value="OGE78156.1"/>
    <property type="molecule type" value="Genomic_DNA"/>
</dbReference>
<protein>
    <recommendedName>
        <fullName evidence="1">Methyltransferase type 11 domain-containing protein</fullName>
    </recommendedName>
</protein>
<proteinExistence type="predicted"/>